<name>A0A0R2CRN5_9LACO</name>
<dbReference type="GO" id="GO:0003677">
    <property type="term" value="F:DNA binding"/>
    <property type="evidence" value="ECO:0007669"/>
    <property type="project" value="UniProtKB-KW"/>
</dbReference>
<dbReference type="STRING" id="1423802.FC56_GL001314"/>
<dbReference type="InterPro" id="IPR001387">
    <property type="entry name" value="Cro/C1-type_HTH"/>
</dbReference>
<dbReference type="CDD" id="cd00093">
    <property type="entry name" value="HTH_XRE"/>
    <property type="match status" value="1"/>
</dbReference>
<dbReference type="SMART" id="SM00530">
    <property type="entry name" value="HTH_XRE"/>
    <property type="match status" value="1"/>
</dbReference>
<keyword evidence="5" id="KW-1185">Reference proteome</keyword>
<sequence>MLFSEVFAQQRQAKSWTVQNVAQKLKVSSDTVVNWEAEKHLPNIYQLIQISDLFQISLDELIKDDSTLQRSLGEAKSWNTNYKENYKENLFARYWWLIFPILWWISWMVLELNR</sequence>
<dbReference type="RefSeq" id="WP_054670067.1">
    <property type="nucleotide sequence ID" value="NZ_AYZR01000004.1"/>
</dbReference>
<feature type="transmembrane region" description="Helical" evidence="2">
    <location>
        <begin position="91"/>
        <end position="110"/>
    </location>
</feature>
<keyword evidence="2" id="KW-0472">Membrane</keyword>
<gene>
    <name evidence="4" type="ORF">FC56_GL001314</name>
</gene>
<keyword evidence="2" id="KW-1133">Transmembrane helix</keyword>
<dbReference type="PANTHER" id="PTHR46558">
    <property type="entry name" value="TRACRIPTIONAL REGULATORY PROTEIN-RELATED-RELATED"/>
    <property type="match status" value="1"/>
</dbReference>
<dbReference type="EMBL" id="AYZR01000004">
    <property type="protein sequence ID" value="KRM94360.1"/>
    <property type="molecule type" value="Genomic_DNA"/>
</dbReference>
<dbReference type="PATRIC" id="fig|1423802.4.peg.1333"/>
<proteinExistence type="predicted"/>
<dbReference type="Pfam" id="PF01381">
    <property type="entry name" value="HTH_3"/>
    <property type="match status" value="1"/>
</dbReference>
<evidence type="ECO:0000259" key="3">
    <source>
        <dbReference type="PROSITE" id="PS50943"/>
    </source>
</evidence>
<protein>
    <recommendedName>
        <fullName evidence="3">HTH cro/C1-type domain-containing protein</fullName>
    </recommendedName>
</protein>
<accession>A0A0R2CRN5</accession>
<evidence type="ECO:0000313" key="4">
    <source>
        <dbReference type="EMBL" id="KRM94360.1"/>
    </source>
</evidence>
<organism evidence="4 5">
    <name type="scientific">Lentilactobacillus senioris DSM 24302 = JCM 17472</name>
    <dbReference type="NCBI Taxonomy" id="1423802"/>
    <lineage>
        <taxon>Bacteria</taxon>
        <taxon>Bacillati</taxon>
        <taxon>Bacillota</taxon>
        <taxon>Bacilli</taxon>
        <taxon>Lactobacillales</taxon>
        <taxon>Lactobacillaceae</taxon>
        <taxon>Lentilactobacillus</taxon>
    </lineage>
</organism>
<dbReference type="PANTHER" id="PTHR46558:SF15">
    <property type="entry name" value="HELIX-TURN-HELIX DOMAIN PROTEIN"/>
    <property type="match status" value="1"/>
</dbReference>
<evidence type="ECO:0000256" key="2">
    <source>
        <dbReference type="SAM" id="Phobius"/>
    </source>
</evidence>
<comment type="caution">
    <text evidence="4">The sequence shown here is derived from an EMBL/GenBank/DDBJ whole genome shotgun (WGS) entry which is preliminary data.</text>
</comment>
<dbReference type="Proteomes" id="UP000051256">
    <property type="component" value="Unassembled WGS sequence"/>
</dbReference>
<feature type="domain" description="HTH cro/C1-type" evidence="3">
    <location>
        <begin position="7"/>
        <end position="61"/>
    </location>
</feature>
<dbReference type="AlphaFoldDB" id="A0A0R2CRN5"/>
<dbReference type="PROSITE" id="PS50943">
    <property type="entry name" value="HTH_CROC1"/>
    <property type="match status" value="1"/>
</dbReference>
<dbReference type="InterPro" id="IPR010982">
    <property type="entry name" value="Lambda_DNA-bd_dom_sf"/>
</dbReference>
<reference evidence="4 5" key="1">
    <citation type="journal article" date="2015" name="Genome Announc.">
        <title>Expanding the biotechnology potential of lactobacilli through comparative genomics of 213 strains and associated genera.</title>
        <authorList>
            <person name="Sun Z."/>
            <person name="Harris H.M."/>
            <person name="McCann A."/>
            <person name="Guo C."/>
            <person name="Argimon S."/>
            <person name="Zhang W."/>
            <person name="Yang X."/>
            <person name="Jeffery I.B."/>
            <person name="Cooney J.C."/>
            <person name="Kagawa T.F."/>
            <person name="Liu W."/>
            <person name="Song Y."/>
            <person name="Salvetti E."/>
            <person name="Wrobel A."/>
            <person name="Rasinkangas P."/>
            <person name="Parkhill J."/>
            <person name="Rea M.C."/>
            <person name="O'Sullivan O."/>
            <person name="Ritari J."/>
            <person name="Douillard F.P."/>
            <person name="Paul Ross R."/>
            <person name="Yang R."/>
            <person name="Briner A.E."/>
            <person name="Felis G.E."/>
            <person name="de Vos W.M."/>
            <person name="Barrangou R."/>
            <person name="Klaenhammer T.R."/>
            <person name="Caufield P.W."/>
            <person name="Cui Y."/>
            <person name="Zhang H."/>
            <person name="O'Toole P.W."/>
        </authorList>
    </citation>
    <scope>NUCLEOTIDE SEQUENCE [LARGE SCALE GENOMIC DNA]</scope>
    <source>
        <strain evidence="4 5">DSM 24302</strain>
    </source>
</reference>
<evidence type="ECO:0000256" key="1">
    <source>
        <dbReference type="ARBA" id="ARBA00023125"/>
    </source>
</evidence>
<dbReference type="SUPFAM" id="SSF47413">
    <property type="entry name" value="lambda repressor-like DNA-binding domains"/>
    <property type="match status" value="1"/>
</dbReference>
<keyword evidence="2" id="KW-0812">Transmembrane</keyword>
<dbReference type="Gene3D" id="1.10.260.40">
    <property type="entry name" value="lambda repressor-like DNA-binding domains"/>
    <property type="match status" value="1"/>
</dbReference>
<evidence type="ECO:0000313" key="5">
    <source>
        <dbReference type="Proteomes" id="UP000051256"/>
    </source>
</evidence>
<keyword evidence="1" id="KW-0238">DNA-binding</keyword>